<evidence type="ECO:0000313" key="1">
    <source>
        <dbReference type="EMBL" id="MEA5443966.1"/>
    </source>
</evidence>
<keyword evidence="2" id="KW-1185">Reference proteome</keyword>
<sequence>MVTDPSSNGVGNWESSGIIDVSTIYGAAPGSVFLANVQAHSLGGGNINGSGYLAEGGQINLIQQTVPLI</sequence>
<dbReference type="Proteomes" id="UP001302329">
    <property type="component" value="Unassembled WGS sequence"/>
</dbReference>
<proteinExistence type="predicted"/>
<evidence type="ECO:0000313" key="2">
    <source>
        <dbReference type="Proteomes" id="UP001302329"/>
    </source>
</evidence>
<protein>
    <submittedName>
        <fullName evidence="1">Uncharacterized protein</fullName>
    </submittedName>
</protein>
<organism evidence="1 2">
    <name type="scientific">Cyanobium gracile UHCC 0281</name>
    <dbReference type="NCBI Taxonomy" id="3110309"/>
    <lineage>
        <taxon>Bacteria</taxon>
        <taxon>Bacillati</taxon>
        <taxon>Cyanobacteriota</taxon>
        <taxon>Cyanophyceae</taxon>
        <taxon>Synechococcales</taxon>
        <taxon>Prochlorococcaceae</taxon>
        <taxon>Cyanobium</taxon>
    </lineage>
</organism>
<gene>
    <name evidence="1" type="ORF">VB739_15515</name>
</gene>
<name>A0ABU5SZU7_9CYAN</name>
<accession>A0ABU5SZU7</accession>
<comment type="caution">
    <text evidence="1">The sequence shown here is derived from an EMBL/GenBank/DDBJ whole genome shotgun (WGS) entry which is preliminary data.</text>
</comment>
<reference evidence="1 2" key="1">
    <citation type="submission" date="2023-12" db="EMBL/GenBank/DDBJ databases">
        <title>Baltic Sea Cyanobacteria.</title>
        <authorList>
            <person name="Delbaje E."/>
            <person name="Fewer D.P."/>
            <person name="Shishido T.K."/>
        </authorList>
    </citation>
    <scope>NUCLEOTIDE SEQUENCE [LARGE SCALE GENOMIC DNA]</scope>
    <source>
        <strain evidence="1 2">UHCC 0281</strain>
    </source>
</reference>
<dbReference type="RefSeq" id="WP_323357917.1">
    <property type="nucleotide sequence ID" value="NZ_JAYGHY010000082.1"/>
</dbReference>
<dbReference type="EMBL" id="JAYGHY010000082">
    <property type="protein sequence ID" value="MEA5443966.1"/>
    <property type="molecule type" value="Genomic_DNA"/>
</dbReference>